<comment type="caution">
    <text evidence="1">The sequence shown here is derived from an EMBL/GenBank/DDBJ whole genome shotgun (WGS) entry which is preliminary data.</text>
</comment>
<dbReference type="Proteomes" id="UP001381693">
    <property type="component" value="Unassembled WGS sequence"/>
</dbReference>
<dbReference type="EMBL" id="JAXCGZ010021270">
    <property type="protein sequence ID" value="KAK7055022.1"/>
    <property type="molecule type" value="Genomic_DNA"/>
</dbReference>
<accession>A0AAN8WK50</accession>
<gene>
    <name evidence="1" type="ORF">SK128_005943</name>
</gene>
<sequence>SGYRVAREAVMRTSAEVMQGLTPGSSHVLRLGSRKTSLNEPEEENSFDSLRGMLYC</sequence>
<protein>
    <submittedName>
        <fullName evidence="1">Uncharacterized protein</fullName>
    </submittedName>
</protein>
<evidence type="ECO:0000313" key="2">
    <source>
        <dbReference type="Proteomes" id="UP001381693"/>
    </source>
</evidence>
<name>A0AAN8WK50_HALRR</name>
<feature type="non-terminal residue" evidence="1">
    <location>
        <position position="1"/>
    </location>
</feature>
<dbReference type="AlphaFoldDB" id="A0AAN8WK50"/>
<reference evidence="1 2" key="1">
    <citation type="submission" date="2023-11" db="EMBL/GenBank/DDBJ databases">
        <title>Halocaridina rubra genome assembly.</title>
        <authorList>
            <person name="Smith C."/>
        </authorList>
    </citation>
    <scope>NUCLEOTIDE SEQUENCE [LARGE SCALE GENOMIC DNA]</scope>
    <source>
        <strain evidence="1">EP-1</strain>
        <tissue evidence="1">Whole</tissue>
    </source>
</reference>
<proteinExistence type="predicted"/>
<evidence type="ECO:0000313" key="1">
    <source>
        <dbReference type="EMBL" id="KAK7055022.1"/>
    </source>
</evidence>
<organism evidence="1 2">
    <name type="scientific">Halocaridina rubra</name>
    <name type="common">Hawaiian red shrimp</name>
    <dbReference type="NCBI Taxonomy" id="373956"/>
    <lineage>
        <taxon>Eukaryota</taxon>
        <taxon>Metazoa</taxon>
        <taxon>Ecdysozoa</taxon>
        <taxon>Arthropoda</taxon>
        <taxon>Crustacea</taxon>
        <taxon>Multicrustacea</taxon>
        <taxon>Malacostraca</taxon>
        <taxon>Eumalacostraca</taxon>
        <taxon>Eucarida</taxon>
        <taxon>Decapoda</taxon>
        <taxon>Pleocyemata</taxon>
        <taxon>Caridea</taxon>
        <taxon>Atyoidea</taxon>
        <taxon>Atyidae</taxon>
        <taxon>Halocaridina</taxon>
    </lineage>
</organism>
<keyword evidence="2" id="KW-1185">Reference proteome</keyword>